<reference evidence="2" key="1">
    <citation type="submission" date="2023-10" db="EMBL/GenBank/DDBJ databases">
        <title>Genome assembly of Pristionchus species.</title>
        <authorList>
            <person name="Yoshida K."/>
            <person name="Sommer R.J."/>
        </authorList>
    </citation>
    <scope>NUCLEOTIDE SEQUENCE</scope>
    <source>
        <strain evidence="2">RS5133</strain>
    </source>
</reference>
<feature type="signal peptide" evidence="1">
    <location>
        <begin position="1"/>
        <end position="18"/>
    </location>
</feature>
<accession>A0AAV5VJI9</accession>
<proteinExistence type="predicted"/>
<evidence type="ECO:0000313" key="3">
    <source>
        <dbReference type="Proteomes" id="UP001432322"/>
    </source>
</evidence>
<evidence type="ECO:0000313" key="2">
    <source>
        <dbReference type="EMBL" id="GMT18584.1"/>
    </source>
</evidence>
<dbReference type="EMBL" id="BTSY01000003">
    <property type="protein sequence ID" value="GMT18584.1"/>
    <property type="molecule type" value="Genomic_DNA"/>
</dbReference>
<protein>
    <recommendedName>
        <fullName evidence="4">Lipid-binding serum glycoprotein C-terminal domain-containing protein</fullName>
    </recommendedName>
</protein>
<evidence type="ECO:0000256" key="1">
    <source>
        <dbReference type="SAM" id="SignalP"/>
    </source>
</evidence>
<evidence type="ECO:0008006" key="4">
    <source>
        <dbReference type="Google" id="ProtNLM"/>
    </source>
</evidence>
<dbReference type="Proteomes" id="UP001432322">
    <property type="component" value="Unassembled WGS sequence"/>
</dbReference>
<dbReference type="PANTHER" id="PTHR21614">
    <property type="entry name" value="SHORT COILED COIL PROTEIN"/>
    <property type="match status" value="1"/>
</dbReference>
<keyword evidence="3" id="KW-1185">Reference proteome</keyword>
<comment type="caution">
    <text evidence="2">The sequence shown here is derived from an EMBL/GenBank/DDBJ whole genome shotgun (WGS) entry which is preliminary data.</text>
</comment>
<gene>
    <name evidence="2" type="ORF">PFISCL1PPCAC_9881</name>
</gene>
<dbReference type="GO" id="GO:0005802">
    <property type="term" value="C:trans-Golgi network"/>
    <property type="evidence" value="ECO:0007669"/>
    <property type="project" value="TreeGrafter"/>
</dbReference>
<feature type="non-terminal residue" evidence="2">
    <location>
        <position position="1"/>
    </location>
</feature>
<dbReference type="AlphaFoldDB" id="A0AAV5VJI9"/>
<dbReference type="PANTHER" id="PTHR21614:SF0">
    <property type="entry name" value="GEO08385P1"/>
    <property type="match status" value="1"/>
</dbReference>
<keyword evidence="1" id="KW-0732">Signal</keyword>
<feature type="non-terminal residue" evidence="2">
    <location>
        <position position="143"/>
    </location>
</feature>
<sequence length="143" mass="16307">VHMRVPLLLLIYIHSTSQWSFIGQTLISYVANLEKNDPFLLPIDFPLNWSLNFLKIPILELYQAKIVSAQLLSPTEGFFLDFKDDTISITIKDSTMHIEGTLDYMLLGQEPTIPMHVTINNFYLFLTMPNSTQCSTLIPSLDA</sequence>
<name>A0AAV5VJI9_9BILA</name>
<organism evidence="2 3">
    <name type="scientific">Pristionchus fissidentatus</name>
    <dbReference type="NCBI Taxonomy" id="1538716"/>
    <lineage>
        <taxon>Eukaryota</taxon>
        <taxon>Metazoa</taxon>
        <taxon>Ecdysozoa</taxon>
        <taxon>Nematoda</taxon>
        <taxon>Chromadorea</taxon>
        <taxon>Rhabditida</taxon>
        <taxon>Rhabditina</taxon>
        <taxon>Diplogasteromorpha</taxon>
        <taxon>Diplogasteroidea</taxon>
        <taxon>Neodiplogasteridae</taxon>
        <taxon>Pristionchus</taxon>
    </lineage>
</organism>
<feature type="chain" id="PRO_5043450671" description="Lipid-binding serum glycoprotein C-terminal domain-containing protein" evidence="1">
    <location>
        <begin position="19"/>
        <end position="143"/>
    </location>
</feature>